<proteinExistence type="predicted"/>
<keyword evidence="1" id="KW-0378">Hydrolase</keyword>
<accession>A0ABZ3C7K3</accession>
<dbReference type="Gene3D" id="2.60.120.260">
    <property type="entry name" value="Galactose-binding domain-like"/>
    <property type="match status" value="1"/>
</dbReference>
<evidence type="ECO:0000313" key="2">
    <source>
        <dbReference type="Proteomes" id="UP001434337"/>
    </source>
</evidence>
<reference evidence="1 2" key="1">
    <citation type="journal article" date="2023" name="Environ Microbiome">
        <title>A coral-associated actinobacterium mitigates coral bleaching under heat stress.</title>
        <authorList>
            <person name="Li J."/>
            <person name="Zou Y."/>
            <person name="Li Q."/>
            <person name="Zhang J."/>
            <person name="Bourne D.G."/>
            <person name="Lyu Y."/>
            <person name="Liu C."/>
            <person name="Zhang S."/>
        </authorList>
    </citation>
    <scope>NUCLEOTIDE SEQUENCE [LARGE SCALE GENOMIC DNA]</scope>
    <source>
        <strain evidence="1 2">SCSIO 13291</strain>
    </source>
</reference>
<name>A0ABZ3C7K3_9ACTN</name>
<gene>
    <name evidence="1" type="ORF">PCC79_15055</name>
</gene>
<organism evidence="1 2">
    <name type="scientific">Propioniciclava soli</name>
    <dbReference type="NCBI Taxonomy" id="2775081"/>
    <lineage>
        <taxon>Bacteria</taxon>
        <taxon>Bacillati</taxon>
        <taxon>Actinomycetota</taxon>
        <taxon>Actinomycetes</taxon>
        <taxon>Propionibacteriales</taxon>
        <taxon>Propionibacteriaceae</taxon>
        <taxon>Propioniciclava</taxon>
    </lineage>
</organism>
<evidence type="ECO:0000313" key="1">
    <source>
        <dbReference type="EMBL" id="WZW98189.1"/>
    </source>
</evidence>
<protein>
    <submittedName>
        <fullName evidence="1">Glycosyl hydrolase</fullName>
    </submittedName>
</protein>
<keyword evidence="2" id="KW-1185">Reference proteome</keyword>
<dbReference type="EMBL" id="CP115965">
    <property type="protein sequence ID" value="WZW98189.1"/>
    <property type="molecule type" value="Genomic_DNA"/>
</dbReference>
<dbReference type="SUPFAM" id="SSF49785">
    <property type="entry name" value="Galactose-binding domain-like"/>
    <property type="match status" value="1"/>
</dbReference>
<dbReference type="PANTHER" id="PTHR36848">
    <property type="entry name" value="DNA-BINDING PROTEIN (PUTATIVE SECRETED PROTEIN)-RELATED"/>
    <property type="match status" value="1"/>
</dbReference>
<dbReference type="InterPro" id="IPR008979">
    <property type="entry name" value="Galactose-bd-like_sf"/>
</dbReference>
<dbReference type="Pfam" id="PF17132">
    <property type="entry name" value="Glyco_hydro_106"/>
    <property type="match status" value="2"/>
</dbReference>
<dbReference type="GO" id="GO:0016787">
    <property type="term" value="F:hydrolase activity"/>
    <property type="evidence" value="ECO:0007669"/>
    <property type="project" value="UniProtKB-KW"/>
</dbReference>
<dbReference type="Proteomes" id="UP001434337">
    <property type="component" value="Chromosome"/>
</dbReference>
<sequence>MAPLTPESPGLAALRAGFADPPRAAAPMMRWWWFGPDITTEGVERDLTAMAEAGLGGAEIAFVYPMRVLEEEAPFLSPRFLAALDHAVRFGAALGLRMDLTLGSGWSFGGPHVTDDLAARTLVWERRLLPPGAHRVPVSPTFPGDVVVGGYLTPLEGPAEPVHLPVVDGHLDVPDTPGPRQLLLATTRRTGQNVKRAAAGAEGPVLDHYDAEAVRTHLRAVGDVLLDAVDASLLGAVFCDSLEVYDANWTPALPAEFAARRGYALVPRLAELVVDTPGSDSFRADVHRTLTELYEEHFVDVVCAWADDRGVAFRLQGYGVPPASVSSYRDVAMIEGEGWGWRELTSAKWASSAAHERGTPVVSAEAWTWVNSPSFRATPLDLAGEAHEHLLAGVNHVVGHGWPHSPADAPGLGWIFYASGALDDRNAWWPAAPALWRYLARLGWLLRQGEPVREVTLFVPGHDVYAQLAPELDLFRAVRRHVGVALTAALRTAGHDYVLVDDAVLDAAPRPRPVIVVAGTTDARAESWLAEQAAVGSRVLRAAEVVADPDLVGDPDVGIEGGEGDVGAVHRRIDGVDVWFVANTAPRERRVRVRPRDAAPGLERWDAHTGRVSATWETPFADLALAPYEAAVLVGSSAPATRLTLADWTLRAGVHGPAARERPVTLPHVWEDDPELARFCGSVTYTATVALDAAPARAELDFGSSAPSDGAFAGDSGLPSFRAAVEPPVGAVVQVRVNGTDCGVLWAPPFRLDIAPALRAGVNELTLVVSSTSAHALADDTHLGEAVAAVARRYGCRFVLQDLDQADAAVRSGLLATPTLRLS</sequence>
<dbReference type="PANTHER" id="PTHR36848:SF2">
    <property type="entry name" value="SECRETED PROTEIN"/>
    <property type="match status" value="1"/>
</dbReference>
<dbReference type="InterPro" id="IPR053161">
    <property type="entry name" value="Ulvan_degrading_GH"/>
</dbReference>
<dbReference type="RefSeq" id="WP_342372311.1">
    <property type="nucleotide sequence ID" value="NZ_CP115965.1"/>
</dbReference>